<accession>A0A9D3YMM5</accession>
<feature type="chain" id="PRO_5038811084" evidence="2">
    <location>
        <begin position="19"/>
        <end position="244"/>
    </location>
</feature>
<reference evidence="3" key="1">
    <citation type="journal article" date="2019" name="bioRxiv">
        <title>The Genome of the Zebra Mussel, Dreissena polymorpha: A Resource for Invasive Species Research.</title>
        <authorList>
            <person name="McCartney M.A."/>
            <person name="Auch B."/>
            <person name="Kono T."/>
            <person name="Mallez S."/>
            <person name="Zhang Y."/>
            <person name="Obille A."/>
            <person name="Becker A."/>
            <person name="Abrahante J.E."/>
            <person name="Garbe J."/>
            <person name="Badalamenti J.P."/>
            <person name="Herman A."/>
            <person name="Mangelson H."/>
            <person name="Liachko I."/>
            <person name="Sullivan S."/>
            <person name="Sone E.D."/>
            <person name="Koren S."/>
            <person name="Silverstein K.A.T."/>
            <person name="Beckman K.B."/>
            <person name="Gohl D.M."/>
        </authorList>
    </citation>
    <scope>NUCLEOTIDE SEQUENCE</scope>
    <source>
        <strain evidence="3">Duluth1</strain>
        <tissue evidence="3">Whole animal</tissue>
    </source>
</reference>
<keyword evidence="4" id="KW-1185">Reference proteome</keyword>
<protein>
    <submittedName>
        <fullName evidence="3">Uncharacterized protein</fullName>
    </submittedName>
</protein>
<dbReference type="Proteomes" id="UP000828390">
    <property type="component" value="Unassembled WGS sequence"/>
</dbReference>
<evidence type="ECO:0000313" key="4">
    <source>
        <dbReference type="Proteomes" id="UP000828390"/>
    </source>
</evidence>
<name>A0A9D3YMM5_DREPO</name>
<keyword evidence="2" id="KW-0732">Signal</keyword>
<evidence type="ECO:0000256" key="2">
    <source>
        <dbReference type="SAM" id="SignalP"/>
    </source>
</evidence>
<feature type="compositionally biased region" description="Basic and acidic residues" evidence="1">
    <location>
        <begin position="200"/>
        <end position="211"/>
    </location>
</feature>
<evidence type="ECO:0000313" key="3">
    <source>
        <dbReference type="EMBL" id="KAH3703377.1"/>
    </source>
</evidence>
<dbReference type="EMBL" id="JAIWYP010000015">
    <property type="protein sequence ID" value="KAH3703377.1"/>
    <property type="molecule type" value="Genomic_DNA"/>
</dbReference>
<feature type="compositionally biased region" description="Basic and acidic residues" evidence="1">
    <location>
        <begin position="168"/>
        <end position="179"/>
    </location>
</feature>
<evidence type="ECO:0000256" key="1">
    <source>
        <dbReference type="SAM" id="MobiDB-lite"/>
    </source>
</evidence>
<dbReference type="AlphaFoldDB" id="A0A9D3YMM5"/>
<reference evidence="3" key="2">
    <citation type="submission" date="2020-11" db="EMBL/GenBank/DDBJ databases">
        <authorList>
            <person name="McCartney M.A."/>
            <person name="Auch B."/>
            <person name="Kono T."/>
            <person name="Mallez S."/>
            <person name="Becker A."/>
            <person name="Gohl D.M."/>
            <person name="Silverstein K.A.T."/>
            <person name="Koren S."/>
            <person name="Bechman K.B."/>
            <person name="Herman A."/>
            <person name="Abrahante J.E."/>
            <person name="Garbe J."/>
        </authorList>
    </citation>
    <scope>NUCLEOTIDE SEQUENCE</scope>
    <source>
        <strain evidence="3">Duluth1</strain>
        <tissue evidence="3">Whole animal</tissue>
    </source>
</reference>
<comment type="caution">
    <text evidence="3">The sequence shown here is derived from an EMBL/GenBank/DDBJ whole genome shotgun (WGS) entry which is preliminary data.</text>
</comment>
<feature type="signal peptide" evidence="2">
    <location>
        <begin position="1"/>
        <end position="18"/>
    </location>
</feature>
<feature type="region of interest" description="Disordered" evidence="1">
    <location>
        <begin position="39"/>
        <end position="224"/>
    </location>
</feature>
<proteinExistence type="predicted"/>
<organism evidence="3 4">
    <name type="scientific">Dreissena polymorpha</name>
    <name type="common">Zebra mussel</name>
    <name type="synonym">Mytilus polymorpha</name>
    <dbReference type="NCBI Taxonomy" id="45954"/>
    <lineage>
        <taxon>Eukaryota</taxon>
        <taxon>Metazoa</taxon>
        <taxon>Spiralia</taxon>
        <taxon>Lophotrochozoa</taxon>
        <taxon>Mollusca</taxon>
        <taxon>Bivalvia</taxon>
        <taxon>Autobranchia</taxon>
        <taxon>Heteroconchia</taxon>
        <taxon>Euheterodonta</taxon>
        <taxon>Imparidentia</taxon>
        <taxon>Neoheterodontei</taxon>
        <taxon>Myida</taxon>
        <taxon>Dreissenoidea</taxon>
        <taxon>Dreissenidae</taxon>
        <taxon>Dreissena</taxon>
    </lineage>
</organism>
<feature type="compositionally biased region" description="Polar residues" evidence="1">
    <location>
        <begin position="52"/>
        <end position="63"/>
    </location>
</feature>
<sequence>MLVILTHLCLASRKQALANSVDPDETSHDDAASHQVWSRVVGGSRSTRRKPNQSCNVTTNQTHMLPGTGLNPGCLDEKRVNQTLHLPVDQTTRTRPDYPDRTRLPGQDRTTWTRPDYPDKTGLPGQDQTTRTRPDYPDKTRLPGQDQTTRTRPDYPDKTRLPGQDLTTRTRPDYPDKTRLPWTRPDYPDKTRLPGQDQTTRTRPDYPDKTRLPGQDQTTRTRPHLYDDHLPDLYAPRVWVFNLN</sequence>
<gene>
    <name evidence="3" type="ORF">DPMN_078413</name>
</gene>
<feature type="compositionally biased region" description="Basic and acidic residues" evidence="1">
    <location>
        <begin position="92"/>
        <end position="103"/>
    </location>
</feature>
<feature type="compositionally biased region" description="Basic and acidic residues" evidence="1">
    <location>
        <begin position="130"/>
        <end position="141"/>
    </location>
</feature>
<feature type="compositionally biased region" description="Basic and acidic residues" evidence="1">
    <location>
        <begin position="149"/>
        <end position="160"/>
    </location>
</feature>